<keyword evidence="8 12" id="KW-0648">Protein biosynthesis</keyword>
<dbReference type="PRINTS" id="PR00981">
    <property type="entry name" value="TRNASYNTHSER"/>
</dbReference>
<evidence type="ECO:0000259" key="16">
    <source>
        <dbReference type="PROSITE" id="PS50862"/>
    </source>
</evidence>
<dbReference type="PROSITE" id="PS50862">
    <property type="entry name" value="AA_TRNA_LIGASE_II"/>
    <property type="match status" value="1"/>
</dbReference>
<feature type="coiled-coil region" evidence="15">
    <location>
        <begin position="30"/>
        <end position="102"/>
    </location>
</feature>
<evidence type="ECO:0000256" key="7">
    <source>
        <dbReference type="ARBA" id="ARBA00022840"/>
    </source>
</evidence>
<keyword evidence="7 12" id="KW-0067">ATP-binding</keyword>
<dbReference type="Gene3D" id="1.10.287.40">
    <property type="entry name" value="Serine-tRNA synthetase, tRNA binding domain"/>
    <property type="match status" value="1"/>
</dbReference>
<comment type="domain">
    <text evidence="12">Consists of two distinct domains, a catalytic core and a N-terminal extension that is involved in tRNA binding.</text>
</comment>
<evidence type="ECO:0000256" key="1">
    <source>
        <dbReference type="ARBA" id="ARBA00004496"/>
    </source>
</evidence>
<evidence type="ECO:0000313" key="17">
    <source>
        <dbReference type="EMBL" id="CAB1127517.1"/>
    </source>
</evidence>
<feature type="binding site" evidence="13">
    <location>
        <position position="381"/>
    </location>
    <ligand>
        <name>L-serine</name>
        <dbReference type="ChEBI" id="CHEBI:33384"/>
    </ligand>
</feature>
<comment type="subunit">
    <text evidence="12">Homodimer. The tRNA molecule binds across the dimer.</text>
</comment>
<evidence type="ECO:0000256" key="12">
    <source>
        <dbReference type="HAMAP-Rule" id="MF_00176"/>
    </source>
</evidence>
<feature type="binding site" evidence="12 14">
    <location>
        <begin position="347"/>
        <end position="350"/>
    </location>
    <ligand>
        <name>ATP</name>
        <dbReference type="ChEBI" id="CHEBI:30616"/>
    </ligand>
</feature>
<dbReference type="InterPro" id="IPR010978">
    <property type="entry name" value="tRNA-bd_arm"/>
</dbReference>
<dbReference type="Proteomes" id="UP000503399">
    <property type="component" value="Chromosome"/>
</dbReference>
<keyword evidence="5 12" id="KW-0436">Ligase</keyword>
<evidence type="ECO:0000256" key="3">
    <source>
        <dbReference type="ARBA" id="ARBA00010728"/>
    </source>
</evidence>
<dbReference type="InterPro" id="IPR002317">
    <property type="entry name" value="Ser-tRNA-ligase_type_1"/>
</dbReference>
<dbReference type="PANTHER" id="PTHR43697">
    <property type="entry name" value="SERYL-TRNA SYNTHETASE"/>
    <property type="match status" value="1"/>
</dbReference>
<keyword evidence="6 12" id="KW-0547">Nucleotide-binding</keyword>
<feature type="binding site" evidence="12 14">
    <location>
        <begin position="260"/>
        <end position="262"/>
    </location>
    <ligand>
        <name>ATP</name>
        <dbReference type="ChEBI" id="CHEBI:30616"/>
    </ligand>
</feature>
<dbReference type="Gene3D" id="3.30.930.10">
    <property type="entry name" value="Bira Bifunctional Protein, Domain 2"/>
    <property type="match status" value="1"/>
</dbReference>
<dbReference type="EMBL" id="LR778114">
    <property type="protein sequence ID" value="CAB1127517.1"/>
    <property type="molecule type" value="Genomic_DNA"/>
</dbReference>
<dbReference type="GO" id="GO:0016260">
    <property type="term" value="P:selenocysteine biosynthetic process"/>
    <property type="evidence" value="ECO:0007669"/>
    <property type="project" value="UniProtKB-UniRule"/>
</dbReference>
<sequence>MLDLRRIRQDPETVARLLAKKHVAVDLEAVLELDRRARAIRRELEELQARRNRGSEAVARLKREQRDAEELIRQVRADGERIDALEAELEPLEAELRARLLEIPNVPDPDVPEGEDAGSNVEVRRWGEPPSFAFAARPHWDLGEALGIMDFERAHKISGSRFSVLAGDGARLSRALINFMLDHAREAGYREMAVPYLVNRDSMIGTGQFPKFEEDVYRVVPHEYYLISTAEIPLTNLHREEILEEAELPIKLVGYTACFRAEAGAAGRDTRGLIRQHQFDKVELVQLVRPEASPAALEEMVTTAQGVLEALGLPYRTVLLCGGDMGFGQARTYDLEVWMPSYGRYVEISSCSNMTDFQARRAGIRYRPQGSKRTEYVHTLNGSALAVGRTLAALVENLQTEDGQVRVPEVLVPYLGGQTLVGRP</sequence>
<feature type="binding site" evidence="12 13">
    <location>
        <position position="283"/>
    </location>
    <ligand>
        <name>L-serine</name>
        <dbReference type="ChEBI" id="CHEBI:33384"/>
    </ligand>
</feature>
<keyword evidence="15" id="KW-0175">Coiled coil</keyword>
<organism evidence="17 18">
    <name type="scientific">Candidatus Hydrogenisulfobacillus filiaventi</name>
    <dbReference type="NCBI Taxonomy" id="2707344"/>
    <lineage>
        <taxon>Bacteria</taxon>
        <taxon>Bacillati</taxon>
        <taxon>Bacillota</taxon>
        <taxon>Clostridia</taxon>
        <taxon>Eubacteriales</taxon>
        <taxon>Clostridiales Family XVII. Incertae Sedis</taxon>
        <taxon>Candidatus Hydrogenisulfobacillus</taxon>
    </lineage>
</organism>
<dbReference type="GO" id="GO:0140096">
    <property type="term" value="F:catalytic activity, acting on a protein"/>
    <property type="evidence" value="ECO:0007669"/>
    <property type="project" value="UniProtKB-ARBA"/>
</dbReference>
<dbReference type="InterPro" id="IPR006195">
    <property type="entry name" value="aa-tRNA-synth_II"/>
</dbReference>
<comment type="function">
    <text evidence="12">Catalyzes the attachment of serine to tRNA(Ser). Is also able to aminoacylate tRNA(Sec) with serine, to form the misacylated tRNA L-seryl-tRNA(Sec), which will be further converted into selenocysteinyl-tRNA(Sec).</text>
</comment>
<dbReference type="AlphaFoldDB" id="A0A6F8ZD30"/>
<dbReference type="InterPro" id="IPR042103">
    <property type="entry name" value="SerRS_1_N_sf"/>
</dbReference>
<dbReference type="CDD" id="cd00770">
    <property type="entry name" value="SerRS_core"/>
    <property type="match status" value="1"/>
</dbReference>
<dbReference type="HAMAP" id="MF_00176">
    <property type="entry name" value="Ser_tRNA_synth_type1"/>
    <property type="match status" value="1"/>
</dbReference>
<dbReference type="PIRSF" id="PIRSF001529">
    <property type="entry name" value="Ser-tRNA-synth_IIa"/>
    <property type="match status" value="1"/>
</dbReference>
<feature type="domain" description="Aminoacyl-transfer RNA synthetases class-II family profile" evidence="16">
    <location>
        <begin position="168"/>
        <end position="408"/>
    </location>
</feature>
<dbReference type="EC" id="6.1.1.11" evidence="12"/>
<dbReference type="InterPro" id="IPR045864">
    <property type="entry name" value="aa-tRNA-synth_II/BPL/LPL"/>
</dbReference>
<evidence type="ECO:0000256" key="5">
    <source>
        <dbReference type="ARBA" id="ARBA00022598"/>
    </source>
</evidence>
<dbReference type="NCBIfam" id="TIGR00414">
    <property type="entry name" value="serS"/>
    <property type="match status" value="1"/>
</dbReference>
<gene>
    <name evidence="12 17" type="primary">serS</name>
    <name evidence="17" type="ORF">R50_0011</name>
</gene>
<comment type="caution">
    <text evidence="12">Lacks conserved residue(s) required for the propagation of feature annotation.</text>
</comment>
<comment type="pathway">
    <text evidence="2 12">Aminoacyl-tRNA biosynthesis; selenocysteinyl-tRNA(Sec) biosynthesis; L-seryl-tRNA(Sec) from L-serine and tRNA(Sec): step 1/1.</text>
</comment>
<comment type="similarity">
    <text evidence="3 12">Belongs to the class-II aminoacyl-tRNA synthetase family. Type-1 seryl-tRNA synthetase subfamily.</text>
</comment>
<name>A0A6F8ZD30_9FIRM</name>
<accession>A0A6F8ZD30</accession>
<dbReference type="GO" id="GO:0005737">
    <property type="term" value="C:cytoplasm"/>
    <property type="evidence" value="ECO:0007669"/>
    <property type="project" value="UniProtKB-SubCell"/>
</dbReference>
<feature type="binding site" evidence="12">
    <location>
        <position position="383"/>
    </location>
    <ligand>
        <name>L-serine</name>
        <dbReference type="ChEBI" id="CHEBI:33384"/>
    </ligand>
</feature>
<comment type="subcellular location">
    <subcellularLocation>
        <location evidence="1 12">Cytoplasm</location>
    </subcellularLocation>
</comment>
<evidence type="ECO:0000256" key="9">
    <source>
        <dbReference type="ARBA" id="ARBA00023146"/>
    </source>
</evidence>
<dbReference type="InterPro" id="IPR033729">
    <property type="entry name" value="SerRS_core"/>
</dbReference>
<dbReference type="GO" id="GO:0006434">
    <property type="term" value="P:seryl-tRNA aminoacylation"/>
    <property type="evidence" value="ECO:0007669"/>
    <property type="project" value="UniProtKB-UniRule"/>
</dbReference>
<evidence type="ECO:0000256" key="11">
    <source>
        <dbReference type="ARBA" id="ARBA00048823"/>
    </source>
</evidence>
<dbReference type="Pfam" id="PF02403">
    <property type="entry name" value="Seryl_tRNA_N"/>
    <property type="match status" value="1"/>
</dbReference>
<dbReference type="UniPathway" id="UPA00906">
    <property type="reaction ID" value="UER00895"/>
</dbReference>
<dbReference type="SUPFAM" id="SSF55681">
    <property type="entry name" value="Class II aaRS and biotin synthetases"/>
    <property type="match status" value="1"/>
</dbReference>
<keyword evidence="9 12" id="KW-0030">Aminoacyl-tRNA synthetase</keyword>
<protein>
    <recommendedName>
        <fullName evidence="12">Serine--tRNA ligase</fullName>
        <ecNumber evidence="12">6.1.1.11</ecNumber>
    </recommendedName>
    <alternativeName>
        <fullName evidence="12">Seryl-tRNA synthetase</fullName>
        <shortName evidence="12">SerRS</shortName>
    </alternativeName>
    <alternativeName>
        <fullName evidence="12">Seryl-tRNA(Ser/Sec) synthetase</fullName>
    </alternativeName>
</protein>
<dbReference type="GO" id="GO:0005524">
    <property type="term" value="F:ATP binding"/>
    <property type="evidence" value="ECO:0007669"/>
    <property type="project" value="UniProtKB-UniRule"/>
</dbReference>
<evidence type="ECO:0000256" key="6">
    <source>
        <dbReference type="ARBA" id="ARBA00022741"/>
    </source>
</evidence>
<keyword evidence="18" id="KW-1185">Reference proteome</keyword>
<evidence type="ECO:0000256" key="14">
    <source>
        <dbReference type="PIRSR" id="PIRSR001529-2"/>
    </source>
</evidence>
<proteinExistence type="inferred from homology"/>
<comment type="catalytic activity">
    <reaction evidence="11 12">
        <text>tRNA(Ser) + L-serine + ATP = L-seryl-tRNA(Ser) + AMP + diphosphate + H(+)</text>
        <dbReference type="Rhea" id="RHEA:12292"/>
        <dbReference type="Rhea" id="RHEA-COMP:9669"/>
        <dbReference type="Rhea" id="RHEA-COMP:9703"/>
        <dbReference type="ChEBI" id="CHEBI:15378"/>
        <dbReference type="ChEBI" id="CHEBI:30616"/>
        <dbReference type="ChEBI" id="CHEBI:33019"/>
        <dbReference type="ChEBI" id="CHEBI:33384"/>
        <dbReference type="ChEBI" id="CHEBI:78442"/>
        <dbReference type="ChEBI" id="CHEBI:78533"/>
        <dbReference type="ChEBI" id="CHEBI:456215"/>
        <dbReference type="EC" id="6.1.1.11"/>
    </reaction>
</comment>
<evidence type="ECO:0000256" key="10">
    <source>
        <dbReference type="ARBA" id="ARBA00047929"/>
    </source>
</evidence>
<reference evidence="17 18" key="1">
    <citation type="submission" date="2020-02" db="EMBL/GenBank/DDBJ databases">
        <authorList>
            <person name="Hogendoorn C."/>
        </authorList>
    </citation>
    <scope>NUCLEOTIDE SEQUENCE [LARGE SCALE GENOMIC DNA]</scope>
    <source>
        <strain evidence="17">R501</strain>
    </source>
</reference>
<dbReference type="InterPro" id="IPR015866">
    <property type="entry name" value="Ser-tRNA-synth_1_N"/>
</dbReference>
<dbReference type="GO" id="GO:0016740">
    <property type="term" value="F:transferase activity"/>
    <property type="evidence" value="ECO:0007669"/>
    <property type="project" value="UniProtKB-ARBA"/>
</dbReference>
<evidence type="ECO:0000256" key="2">
    <source>
        <dbReference type="ARBA" id="ARBA00005045"/>
    </source>
</evidence>
<dbReference type="Pfam" id="PF00587">
    <property type="entry name" value="tRNA-synt_2b"/>
    <property type="match status" value="1"/>
</dbReference>
<feature type="binding site" evidence="13">
    <location>
        <position position="229"/>
    </location>
    <ligand>
        <name>L-serine</name>
        <dbReference type="ChEBI" id="CHEBI:33384"/>
    </ligand>
</feature>
<dbReference type="InterPro" id="IPR002314">
    <property type="entry name" value="aa-tRNA-synt_IIb"/>
</dbReference>
<dbReference type="SUPFAM" id="SSF46589">
    <property type="entry name" value="tRNA-binding arm"/>
    <property type="match status" value="1"/>
</dbReference>
<evidence type="ECO:0000256" key="4">
    <source>
        <dbReference type="ARBA" id="ARBA00022490"/>
    </source>
</evidence>
<dbReference type="KEGG" id="hfv:R50_0011"/>
<dbReference type="PANTHER" id="PTHR43697:SF1">
    <property type="entry name" value="SERINE--TRNA LIGASE"/>
    <property type="match status" value="1"/>
</dbReference>
<evidence type="ECO:0000256" key="8">
    <source>
        <dbReference type="ARBA" id="ARBA00022917"/>
    </source>
</evidence>
<comment type="catalytic activity">
    <reaction evidence="10 12">
        <text>tRNA(Sec) + L-serine + ATP = L-seryl-tRNA(Sec) + AMP + diphosphate + H(+)</text>
        <dbReference type="Rhea" id="RHEA:42580"/>
        <dbReference type="Rhea" id="RHEA-COMP:9742"/>
        <dbReference type="Rhea" id="RHEA-COMP:10128"/>
        <dbReference type="ChEBI" id="CHEBI:15378"/>
        <dbReference type="ChEBI" id="CHEBI:30616"/>
        <dbReference type="ChEBI" id="CHEBI:33019"/>
        <dbReference type="ChEBI" id="CHEBI:33384"/>
        <dbReference type="ChEBI" id="CHEBI:78442"/>
        <dbReference type="ChEBI" id="CHEBI:78533"/>
        <dbReference type="ChEBI" id="CHEBI:456215"/>
        <dbReference type="EC" id="6.1.1.11"/>
    </reaction>
</comment>
<evidence type="ECO:0000313" key="18">
    <source>
        <dbReference type="Proteomes" id="UP000503399"/>
    </source>
</evidence>
<evidence type="ECO:0000256" key="15">
    <source>
        <dbReference type="SAM" id="Coils"/>
    </source>
</evidence>
<keyword evidence="4 12" id="KW-0963">Cytoplasm</keyword>
<evidence type="ECO:0000256" key="13">
    <source>
        <dbReference type="PIRSR" id="PIRSR001529-1"/>
    </source>
</evidence>
<dbReference type="GO" id="GO:0004828">
    <property type="term" value="F:serine-tRNA ligase activity"/>
    <property type="evidence" value="ECO:0007669"/>
    <property type="project" value="UniProtKB-UniRule"/>
</dbReference>
<feature type="binding site" evidence="12">
    <location>
        <begin position="229"/>
        <end position="231"/>
    </location>
    <ligand>
        <name>L-serine</name>
        <dbReference type="ChEBI" id="CHEBI:33384"/>
    </ligand>
</feature>
<feature type="binding site" evidence="13">
    <location>
        <position position="260"/>
    </location>
    <ligand>
        <name>L-serine</name>
        <dbReference type="ChEBI" id="CHEBI:33384"/>
    </ligand>
</feature>